<proteinExistence type="inferred from homology"/>
<comment type="similarity">
    <text evidence="3">Belongs to the cclA family.</text>
</comment>
<keyword evidence="2" id="KW-0539">Nucleus</keyword>
<evidence type="ECO:0000256" key="1">
    <source>
        <dbReference type="ARBA" id="ARBA00004123"/>
    </source>
</evidence>
<dbReference type="InterPro" id="IPR037353">
    <property type="entry name" value="ASH2"/>
</dbReference>
<dbReference type="AlphaFoldDB" id="A0A8J2T4M7"/>
<dbReference type="SMART" id="SM00449">
    <property type="entry name" value="SPRY"/>
    <property type="match status" value="1"/>
</dbReference>
<dbReference type="InterPro" id="IPR043136">
    <property type="entry name" value="B30.2/SPRY_sf"/>
</dbReference>
<evidence type="ECO:0000259" key="4">
    <source>
        <dbReference type="SMART" id="SM00449"/>
    </source>
</evidence>
<organism evidence="5 6">
    <name type="scientific">Zygosaccharomyces bailii (strain CLIB 213 / ATCC 58445 / CBS 680 / BCRC 21525 / NBRC 1098 / NCYC 1416 / NRRL Y-2227)</name>
    <dbReference type="NCBI Taxonomy" id="1333698"/>
    <lineage>
        <taxon>Eukaryota</taxon>
        <taxon>Fungi</taxon>
        <taxon>Dikarya</taxon>
        <taxon>Ascomycota</taxon>
        <taxon>Saccharomycotina</taxon>
        <taxon>Saccharomycetes</taxon>
        <taxon>Saccharomycetales</taxon>
        <taxon>Saccharomycetaceae</taxon>
        <taxon>Zygosaccharomyces</taxon>
    </lineage>
</organism>
<sequence length="456" mass="52594">MKIGILPYQPQDIVHGNSNKLSRPHWPVTQETHEILNGAQKFEKPEDIPLNRRHFVYRPCGANPLFTELGYCCTEYPIKRPGINLMDRSDGISVAKGDNCCVSVAKSMGWRTARSDVCIKEGLTYWEVEVVLGGAPMDFAEADSLQRRKELLNETPHLRLGISKREASLESPVGFDSYGYGVRDSSLESIHEGKVTQVLNTQVLKPGDRIGFLLQLPSAQRQIQQAEEYTKRRLDALTQSIQNSSHEYEHVKKRAKTTNKDFQIALLKDVDHTNVVRDHIAIRYKNQLFFEATDYIKTTKPEYYSGDKRERQDYYRLEDSFLTVYLNGQPLGDAFRDLNPFLPPFSELQYNEKFYFGYWKNGIPTEDPHQHSKRTGLLLRNKYVNNSKLGYYPTVSCFNGGTARLIATKEDCKYYEHLKKPAKLLDELFAEQIAEDIVWDIIDEIEEEFSEEKRGQ</sequence>
<evidence type="ECO:0000256" key="2">
    <source>
        <dbReference type="ARBA" id="ARBA00023242"/>
    </source>
</evidence>
<reference evidence="6" key="1">
    <citation type="journal article" date="2013" name="Genome Announc.">
        <title>Genome sequence of the food spoilage yeast Zygosaccharomyces bailii CLIB 213(T).</title>
        <authorList>
            <person name="Galeote V."/>
            <person name="Bigey F."/>
            <person name="Devillers H."/>
            <person name="Neuveglise C."/>
            <person name="Dequin S."/>
        </authorList>
    </citation>
    <scope>NUCLEOTIDE SEQUENCE [LARGE SCALE GENOMIC DNA]</scope>
    <source>
        <strain evidence="6">CLIB 213 / ATCC 58445 / CBS 680 / CCRC 21525 / NBRC 1098 / NCYC 1416 / NRRL Y-2227</strain>
    </source>
</reference>
<dbReference type="EMBL" id="HG316455">
    <property type="protein sequence ID" value="CDF88395.1"/>
    <property type="molecule type" value="Genomic_DNA"/>
</dbReference>
<dbReference type="SUPFAM" id="SSF49899">
    <property type="entry name" value="Concanavalin A-like lectins/glucanases"/>
    <property type="match status" value="1"/>
</dbReference>
<dbReference type="Proteomes" id="UP000019375">
    <property type="component" value="Unassembled WGS sequence"/>
</dbReference>
<dbReference type="GO" id="GO:0048188">
    <property type="term" value="C:Set1C/COMPASS complex"/>
    <property type="evidence" value="ECO:0007669"/>
    <property type="project" value="InterPro"/>
</dbReference>
<gene>
    <name evidence="5" type="ORF">BN860_09230g</name>
</gene>
<dbReference type="CDD" id="cd12872">
    <property type="entry name" value="SPRY_Ash2"/>
    <property type="match status" value="1"/>
</dbReference>
<dbReference type="GO" id="GO:0000976">
    <property type="term" value="F:transcription cis-regulatory region binding"/>
    <property type="evidence" value="ECO:0007669"/>
    <property type="project" value="TreeGrafter"/>
</dbReference>
<dbReference type="Gene3D" id="2.60.120.920">
    <property type="match status" value="1"/>
</dbReference>
<dbReference type="PANTHER" id="PTHR10598">
    <property type="entry name" value="SET1/ASH2 HISTONE METHYLTRANSFERASE COMPLEX SUBUNIT ASH2"/>
    <property type="match status" value="1"/>
</dbReference>
<evidence type="ECO:0000313" key="5">
    <source>
        <dbReference type="EMBL" id="CDF88395.1"/>
    </source>
</evidence>
<accession>A0A8J2T4M7</accession>
<protein>
    <submittedName>
        <fullName evidence="5">BN860_09230g1_1</fullName>
    </submittedName>
</protein>
<evidence type="ECO:0000313" key="6">
    <source>
        <dbReference type="Proteomes" id="UP000019375"/>
    </source>
</evidence>
<dbReference type="InterPro" id="IPR013320">
    <property type="entry name" value="ConA-like_dom_sf"/>
</dbReference>
<name>A0A8J2T4M7_ZYGB2</name>
<dbReference type="OrthoDB" id="10266026at2759"/>
<feature type="domain" description="SPRY" evidence="4">
    <location>
        <begin position="121"/>
        <end position="360"/>
    </location>
</feature>
<dbReference type="InterPro" id="IPR003877">
    <property type="entry name" value="SPRY_dom"/>
</dbReference>
<dbReference type="PANTHER" id="PTHR10598:SF0">
    <property type="entry name" value="SET1_ASH2 HISTONE METHYLTRANSFERASE COMPLEX SUBUNIT ASH2"/>
    <property type="match status" value="1"/>
</dbReference>
<comment type="subcellular location">
    <subcellularLocation>
        <location evidence="1">Nucleus</location>
    </subcellularLocation>
</comment>
<keyword evidence="6" id="KW-1185">Reference proteome</keyword>
<evidence type="ECO:0000256" key="3">
    <source>
        <dbReference type="ARBA" id="ARBA00038149"/>
    </source>
</evidence>